<protein>
    <recommendedName>
        <fullName evidence="3">MinD-like ATPase involved in chromosome partitioning or flagellar assembly</fullName>
    </recommendedName>
</protein>
<dbReference type="Gene3D" id="3.40.50.300">
    <property type="entry name" value="P-loop containing nucleotide triphosphate hydrolases"/>
    <property type="match status" value="1"/>
</dbReference>
<dbReference type="InterPro" id="IPR027417">
    <property type="entry name" value="P-loop_NTPase"/>
</dbReference>
<dbReference type="EMBL" id="FMDN01000014">
    <property type="protein sequence ID" value="SCG59870.1"/>
    <property type="molecule type" value="Genomic_DNA"/>
</dbReference>
<dbReference type="RefSeq" id="WP_091299263.1">
    <property type="nucleotide sequence ID" value="NZ_FMDN01000014.1"/>
</dbReference>
<evidence type="ECO:0000313" key="1">
    <source>
        <dbReference type="EMBL" id="SCG59870.1"/>
    </source>
</evidence>
<dbReference type="Proteomes" id="UP000199408">
    <property type="component" value="Unassembled WGS sequence"/>
</dbReference>
<organism evidence="1 2">
    <name type="scientific">Micromonospora halophytica</name>
    <dbReference type="NCBI Taxonomy" id="47864"/>
    <lineage>
        <taxon>Bacteria</taxon>
        <taxon>Bacillati</taxon>
        <taxon>Actinomycetota</taxon>
        <taxon>Actinomycetes</taxon>
        <taxon>Micromonosporales</taxon>
        <taxon>Micromonosporaceae</taxon>
        <taxon>Micromonospora</taxon>
    </lineage>
</organism>
<dbReference type="OrthoDB" id="5243870at2"/>
<reference evidence="2" key="1">
    <citation type="submission" date="2016-06" db="EMBL/GenBank/DDBJ databases">
        <authorList>
            <person name="Varghese N."/>
        </authorList>
    </citation>
    <scope>NUCLEOTIDE SEQUENCE [LARGE SCALE GENOMIC DNA]</scope>
    <source>
        <strain evidence="2">DSM 43171</strain>
    </source>
</reference>
<evidence type="ECO:0008006" key="3">
    <source>
        <dbReference type="Google" id="ProtNLM"/>
    </source>
</evidence>
<accession>A0A1C5ING4</accession>
<evidence type="ECO:0000313" key="2">
    <source>
        <dbReference type="Proteomes" id="UP000199408"/>
    </source>
</evidence>
<name>A0A1C5ING4_9ACTN</name>
<keyword evidence="2" id="KW-1185">Reference proteome</keyword>
<proteinExistence type="predicted"/>
<dbReference type="SUPFAM" id="SSF52540">
    <property type="entry name" value="P-loop containing nucleoside triphosphate hydrolases"/>
    <property type="match status" value="1"/>
</dbReference>
<dbReference type="AlphaFoldDB" id="A0A1C5ING4"/>
<sequence>MLVVVASVSGAPGASTAALGIAALWPDRPALLVEADPGGGVVAARFGLAQEPGLASLAAAARHGGHTGGAAPYVQQVPLGLHVLVGPGAAETAAGAVSVLAGQAEAVARLAPVVVADAGRLYANSPAWGLLRSADAVVLVTSGSTEYLDHLDTRLPALRAAARPGGVGMAVCGRSAYTPAEISGRLGVPVWAQLPADRWGAGVLAGRITGRAWTRTRLAQALRALAVSVAAGGQPVGAVLEVVR</sequence>
<dbReference type="STRING" id="47864.GA0070560_11461"/>
<gene>
    <name evidence="1" type="ORF">GA0070560_11461</name>
</gene>